<dbReference type="PANTHER" id="PTHR42840">
    <property type="entry name" value="NAD(P)-BINDING ROSSMANN-FOLD SUPERFAMILY PROTEIN-RELATED"/>
    <property type="match status" value="1"/>
</dbReference>
<comment type="caution">
    <text evidence="4">The sequence shown here is derived from an EMBL/GenBank/DDBJ whole genome shotgun (WGS) entry which is preliminary data.</text>
</comment>
<feature type="domain" description="Gfo/Idh/MocA-like oxidoreductase N-terminal" evidence="2">
    <location>
        <begin position="3"/>
        <end position="115"/>
    </location>
</feature>
<dbReference type="Pfam" id="PF22725">
    <property type="entry name" value="GFO_IDH_MocA_C3"/>
    <property type="match status" value="1"/>
</dbReference>
<dbReference type="Proteomes" id="UP000800235">
    <property type="component" value="Unassembled WGS sequence"/>
</dbReference>
<dbReference type="OrthoDB" id="64915at2759"/>
<evidence type="ECO:0000313" key="4">
    <source>
        <dbReference type="EMBL" id="KAF2429818.1"/>
    </source>
</evidence>
<evidence type="ECO:0000259" key="2">
    <source>
        <dbReference type="Pfam" id="PF01408"/>
    </source>
</evidence>
<dbReference type="SUPFAM" id="SSF55347">
    <property type="entry name" value="Glyceraldehyde-3-phosphate dehydrogenase-like, C-terminal domain"/>
    <property type="match status" value="1"/>
</dbReference>
<sequence length="340" mass="37153">MTIGVALIGSGIFAKEEHLPAIEACKSFALKAVYSRALKSAKLLGGDLENVDLYSEDSKSYSELLERDDVQAVIIALPITAQPQYIRQALERGKHVLSEKPIAEDTKVARELLKWYNEYIVPKNKATWGVAENFRYLESFAYAAEKVQGMGKILGFRVRVQSMVQPGGKYFETPWRKTPAYQGGFLLDGGVHSIAATRVLLGPYSIPKRLTAFATQLQPHLPPLDTIDSVWQTTSGISGTFAISFGTTFKGSEYAIACEKGTVSVSRGGVVCTIDGKEEKKTFNSEGSGVKQEVKAWAEGLENGVIDAKQSPDEALEDVRVLEAMLRSGEQNGIPIDLEV</sequence>
<feature type="domain" description="GFO/IDH/MocA-like oxidoreductase" evidence="3">
    <location>
        <begin position="150"/>
        <end position="263"/>
    </location>
</feature>
<dbReference type="GO" id="GO:0000166">
    <property type="term" value="F:nucleotide binding"/>
    <property type="evidence" value="ECO:0007669"/>
    <property type="project" value="InterPro"/>
</dbReference>
<reference evidence="4" key="1">
    <citation type="journal article" date="2020" name="Stud. Mycol.">
        <title>101 Dothideomycetes genomes: a test case for predicting lifestyles and emergence of pathogens.</title>
        <authorList>
            <person name="Haridas S."/>
            <person name="Albert R."/>
            <person name="Binder M."/>
            <person name="Bloem J."/>
            <person name="Labutti K."/>
            <person name="Salamov A."/>
            <person name="Andreopoulos B."/>
            <person name="Baker S."/>
            <person name="Barry K."/>
            <person name="Bills G."/>
            <person name="Bluhm B."/>
            <person name="Cannon C."/>
            <person name="Castanera R."/>
            <person name="Culley D."/>
            <person name="Daum C."/>
            <person name="Ezra D."/>
            <person name="Gonzalez J."/>
            <person name="Henrissat B."/>
            <person name="Kuo A."/>
            <person name="Liang C."/>
            <person name="Lipzen A."/>
            <person name="Lutzoni F."/>
            <person name="Magnuson J."/>
            <person name="Mondo S."/>
            <person name="Nolan M."/>
            <person name="Ohm R."/>
            <person name="Pangilinan J."/>
            <person name="Park H.-J."/>
            <person name="Ramirez L."/>
            <person name="Alfaro M."/>
            <person name="Sun H."/>
            <person name="Tritt A."/>
            <person name="Yoshinaga Y."/>
            <person name="Zwiers L.-H."/>
            <person name="Turgeon B."/>
            <person name="Goodwin S."/>
            <person name="Spatafora J."/>
            <person name="Crous P."/>
            <person name="Grigoriev I."/>
        </authorList>
    </citation>
    <scope>NUCLEOTIDE SEQUENCE</scope>
    <source>
        <strain evidence="4">CBS 130266</strain>
    </source>
</reference>
<dbReference type="InterPro" id="IPR055170">
    <property type="entry name" value="GFO_IDH_MocA-like_dom"/>
</dbReference>
<name>A0A9P4TYE6_9PEZI</name>
<organism evidence="4 5">
    <name type="scientific">Tothia fuscella</name>
    <dbReference type="NCBI Taxonomy" id="1048955"/>
    <lineage>
        <taxon>Eukaryota</taxon>
        <taxon>Fungi</taxon>
        <taxon>Dikarya</taxon>
        <taxon>Ascomycota</taxon>
        <taxon>Pezizomycotina</taxon>
        <taxon>Dothideomycetes</taxon>
        <taxon>Pleosporomycetidae</taxon>
        <taxon>Venturiales</taxon>
        <taxon>Cylindrosympodiaceae</taxon>
        <taxon>Tothia</taxon>
    </lineage>
</organism>
<dbReference type="GO" id="GO:0005737">
    <property type="term" value="C:cytoplasm"/>
    <property type="evidence" value="ECO:0007669"/>
    <property type="project" value="TreeGrafter"/>
</dbReference>
<evidence type="ECO:0000256" key="1">
    <source>
        <dbReference type="ARBA" id="ARBA00010928"/>
    </source>
</evidence>
<gene>
    <name evidence="4" type="ORF">EJ08DRAFT_688236</name>
</gene>
<dbReference type="InterPro" id="IPR000683">
    <property type="entry name" value="Gfo/Idh/MocA-like_OxRdtase_N"/>
</dbReference>
<dbReference type="AlphaFoldDB" id="A0A9P4TYE6"/>
<evidence type="ECO:0000313" key="5">
    <source>
        <dbReference type="Proteomes" id="UP000800235"/>
    </source>
</evidence>
<proteinExistence type="inferred from homology"/>
<dbReference type="Gene3D" id="3.40.50.720">
    <property type="entry name" value="NAD(P)-binding Rossmann-like Domain"/>
    <property type="match status" value="1"/>
</dbReference>
<dbReference type="Pfam" id="PF01408">
    <property type="entry name" value="GFO_IDH_MocA"/>
    <property type="match status" value="1"/>
</dbReference>
<comment type="similarity">
    <text evidence="1">Belongs to the Gfo/Idh/MocA family.</text>
</comment>
<dbReference type="GO" id="GO:0006740">
    <property type="term" value="P:NADPH regeneration"/>
    <property type="evidence" value="ECO:0007669"/>
    <property type="project" value="TreeGrafter"/>
</dbReference>
<dbReference type="Gene3D" id="3.30.360.10">
    <property type="entry name" value="Dihydrodipicolinate Reductase, domain 2"/>
    <property type="match status" value="1"/>
</dbReference>
<dbReference type="InterPro" id="IPR036291">
    <property type="entry name" value="NAD(P)-bd_dom_sf"/>
</dbReference>
<dbReference type="SUPFAM" id="SSF51735">
    <property type="entry name" value="NAD(P)-binding Rossmann-fold domains"/>
    <property type="match status" value="1"/>
</dbReference>
<dbReference type="GO" id="GO:0016491">
    <property type="term" value="F:oxidoreductase activity"/>
    <property type="evidence" value="ECO:0007669"/>
    <property type="project" value="TreeGrafter"/>
</dbReference>
<accession>A0A9P4TYE6</accession>
<dbReference type="PANTHER" id="PTHR42840:SF5">
    <property type="entry name" value="NAD(P)-BINDING ROSSMANN-FOLD SUPERFAMILY PROTEIN"/>
    <property type="match status" value="1"/>
</dbReference>
<keyword evidence="5" id="KW-1185">Reference proteome</keyword>
<protein>
    <submittedName>
        <fullName evidence="4">NAD(P)-binding protein</fullName>
    </submittedName>
</protein>
<dbReference type="EMBL" id="MU007044">
    <property type="protein sequence ID" value="KAF2429818.1"/>
    <property type="molecule type" value="Genomic_DNA"/>
</dbReference>
<evidence type="ECO:0000259" key="3">
    <source>
        <dbReference type="Pfam" id="PF22725"/>
    </source>
</evidence>